<name>A0A8J5LA35_ZINOF</name>
<dbReference type="AlphaFoldDB" id="A0A8J5LA35"/>
<accession>A0A8J5LA35</accession>
<evidence type="ECO:0000313" key="4">
    <source>
        <dbReference type="Proteomes" id="UP000734854"/>
    </source>
</evidence>
<protein>
    <recommendedName>
        <fullName evidence="2">Sugar phosphate transporter domain-containing protein</fullName>
    </recommendedName>
</protein>
<sequence length="88" mass="10038">MLNVVFNIYNKKVLNIFPYPWLTSMFSLATGSLIMPVFWAARVTEPPKTDLVVVEGPKVRELLQHKSSLKFQPDWVTLLNGTQEGAFQ</sequence>
<evidence type="ECO:0000259" key="2">
    <source>
        <dbReference type="Pfam" id="PF03151"/>
    </source>
</evidence>
<keyword evidence="1" id="KW-0812">Transmembrane</keyword>
<evidence type="ECO:0000256" key="1">
    <source>
        <dbReference type="SAM" id="Phobius"/>
    </source>
</evidence>
<organism evidence="3 4">
    <name type="scientific">Zingiber officinale</name>
    <name type="common">Ginger</name>
    <name type="synonym">Amomum zingiber</name>
    <dbReference type="NCBI Taxonomy" id="94328"/>
    <lineage>
        <taxon>Eukaryota</taxon>
        <taxon>Viridiplantae</taxon>
        <taxon>Streptophyta</taxon>
        <taxon>Embryophyta</taxon>
        <taxon>Tracheophyta</taxon>
        <taxon>Spermatophyta</taxon>
        <taxon>Magnoliopsida</taxon>
        <taxon>Liliopsida</taxon>
        <taxon>Zingiberales</taxon>
        <taxon>Zingiberaceae</taxon>
        <taxon>Zingiber</taxon>
    </lineage>
</organism>
<evidence type="ECO:0000313" key="3">
    <source>
        <dbReference type="EMBL" id="KAG6506257.1"/>
    </source>
</evidence>
<feature type="transmembrane region" description="Helical" evidence="1">
    <location>
        <begin position="20"/>
        <end position="41"/>
    </location>
</feature>
<reference evidence="3 4" key="1">
    <citation type="submission" date="2020-08" db="EMBL/GenBank/DDBJ databases">
        <title>Plant Genome Project.</title>
        <authorList>
            <person name="Zhang R.-G."/>
        </authorList>
    </citation>
    <scope>NUCLEOTIDE SEQUENCE [LARGE SCALE GENOMIC DNA]</scope>
    <source>
        <tissue evidence="3">Rhizome</tissue>
    </source>
</reference>
<feature type="domain" description="Sugar phosphate transporter" evidence="2">
    <location>
        <begin position="2"/>
        <end position="51"/>
    </location>
</feature>
<proteinExistence type="predicted"/>
<dbReference type="Pfam" id="PF03151">
    <property type="entry name" value="TPT"/>
    <property type="match status" value="1"/>
</dbReference>
<keyword evidence="1" id="KW-0472">Membrane</keyword>
<dbReference type="Proteomes" id="UP000734854">
    <property type="component" value="Unassembled WGS sequence"/>
</dbReference>
<keyword evidence="4" id="KW-1185">Reference proteome</keyword>
<comment type="caution">
    <text evidence="3">The sequence shown here is derived from an EMBL/GenBank/DDBJ whole genome shotgun (WGS) entry which is preliminary data.</text>
</comment>
<keyword evidence="1" id="KW-1133">Transmembrane helix</keyword>
<dbReference type="InterPro" id="IPR004853">
    <property type="entry name" value="Sugar_P_trans_dom"/>
</dbReference>
<gene>
    <name evidence="3" type="ORF">ZIOFF_031579</name>
</gene>
<dbReference type="EMBL" id="JACMSC010000009">
    <property type="protein sequence ID" value="KAG6506257.1"/>
    <property type="molecule type" value="Genomic_DNA"/>
</dbReference>